<keyword evidence="3" id="KW-1185">Reference proteome</keyword>
<accession>A0A2S2C6M9</accession>
<sequence length="194" mass="20921">MPRAHMLGDLPGDVTAEEHYRDPPDGVRANMITTLDGAAAFDGRVRPWSDPVDQALLLALRTYADVVLVGAGTVRAEHYGPVRLTPEQSAYRREHWGDDTPPPIAVVTRSGTLPLDSPLFASGRRPIVVTTRRTANVKGARLSDVAEVLVVGEDTVDIPTCMSVSGPWSGQLPVAFRSRPEGLTRVIPVTRPLG</sequence>
<evidence type="ECO:0000259" key="1">
    <source>
        <dbReference type="Pfam" id="PF01872"/>
    </source>
</evidence>
<dbReference type="InterPro" id="IPR002734">
    <property type="entry name" value="RibDG_C"/>
</dbReference>
<dbReference type="EMBL" id="CP021355">
    <property type="protein sequence ID" value="AWK76464.1"/>
    <property type="molecule type" value="Genomic_DNA"/>
</dbReference>
<feature type="domain" description="Bacterial bifunctional deaminase-reductase C-terminal" evidence="1">
    <location>
        <begin position="27"/>
        <end position="162"/>
    </location>
</feature>
<evidence type="ECO:0000313" key="2">
    <source>
        <dbReference type="EMBL" id="AWK76464.1"/>
    </source>
</evidence>
<reference evidence="2 3" key="1">
    <citation type="submission" date="2017-05" db="EMBL/GenBank/DDBJ databases">
        <title>Isolation of Rhodococcus sp. S2-17 biodegrading of BP-3.</title>
        <authorList>
            <person name="Lee Y."/>
            <person name="Kim K.H."/>
            <person name="Chun B.H."/>
            <person name="Jung H.S."/>
            <person name="Jeon C.O."/>
        </authorList>
    </citation>
    <scope>NUCLEOTIDE SEQUENCE [LARGE SCALE GENOMIC DNA]</scope>
    <source>
        <strain evidence="2 3">S2-17</strain>
        <plasmid evidence="3">prb98</plasmid>
    </source>
</reference>
<organism evidence="2 3">
    <name type="scientific">Rhodococcus oxybenzonivorans</name>
    <dbReference type="NCBI Taxonomy" id="1990687"/>
    <lineage>
        <taxon>Bacteria</taxon>
        <taxon>Bacillati</taxon>
        <taxon>Actinomycetota</taxon>
        <taxon>Actinomycetes</taxon>
        <taxon>Mycobacteriales</taxon>
        <taxon>Nocardiaceae</taxon>
        <taxon>Rhodococcus</taxon>
    </lineage>
</organism>
<dbReference type="AlphaFoldDB" id="A0A2S2C6M9"/>
<protein>
    <recommendedName>
        <fullName evidence="1">Bacterial bifunctional deaminase-reductase C-terminal domain-containing protein</fullName>
    </recommendedName>
</protein>
<keyword evidence="2" id="KW-0614">Plasmid</keyword>
<dbReference type="Proteomes" id="UP000245711">
    <property type="component" value="Plasmid pRB98"/>
</dbReference>
<dbReference type="GO" id="GO:0009231">
    <property type="term" value="P:riboflavin biosynthetic process"/>
    <property type="evidence" value="ECO:0007669"/>
    <property type="project" value="InterPro"/>
</dbReference>
<dbReference type="InterPro" id="IPR024072">
    <property type="entry name" value="DHFR-like_dom_sf"/>
</dbReference>
<proteinExistence type="predicted"/>
<geneLocation type="plasmid" evidence="3">
    <name>prb98</name>
</geneLocation>
<dbReference type="GO" id="GO:0008703">
    <property type="term" value="F:5-amino-6-(5-phosphoribosylamino)uracil reductase activity"/>
    <property type="evidence" value="ECO:0007669"/>
    <property type="project" value="InterPro"/>
</dbReference>
<dbReference type="SUPFAM" id="SSF53597">
    <property type="entry name" value="Dihydrofolate reductase-like"/>
    <property type="match status" value="1"/>
</dbReference>
<dbReference type="Gene3D" id="3.40.430.10">
    <property type="entry name" value="Dihydrofolate Reductase, subunit A"/>
    <property type="match status" value="1"/>
</dbReference>
<evidence type="ECO:0000313" key="3">
    <source>
        <dbReference type="Proteomes" id="UP000245711"/>
    </source>
</evidence>
<gene>
    <name evidence="2" type="ORF">CBI38_34305</name>
</gene>
<dbReference type="KEGG" id="roz:CBI38_34305"/>
<name>A0A2S2C6M9_9NOCA</name>
<dbReference type="OrthoDB" id="5243299at2"/>
<dbReference type="Pfam" id="PF01872">
    <property type="entry name" value="RibD_C"/>
    <property type="match status" value="1"/>
</dbReference>